<dbReference type="Proteomes" id="UP000557566">
    <property type="component" value="Unassembled WGS sequence"/>
</dbReference>
<keyword evidence="9" id="KW-1185">Reference proteome</keyword>
<evidence type="ECO:0000256" key="4">
    <source>
        <dbReference type="ARBA" id="ARBA00022964"/>
    </source>
</evidence>
<evidence type="ECO:0000256" key="3">
    <source>
        <dbReference type="ARBA" id="ARBA00022723"/>
    </source>
</evidence>
<gene>
    <name evidence="8" type="ORF">G6O67_003097</name>
</gene>
<keyword evidence="5" id="KW-0560">Oxidoreductase</keyword>
<dbReference type="EMBL" id="JAAVMX010000003">
    <property type="protein sequence ID" value="KAF4511288.1"/>
    <property type="molecule type" value="Genomic_DNA"/>
</dbReference>
<evidence type="ECO:0000256" key="2">
    <source>
        <dbReference type="ARBA" id="ARBA00008654"/>
    </source>
</evidence>
<feature type="domain" description="TauD/TfdA-like" evidence="7">
    <location>
        <begin position="256"/>
        <end position="499"/>
    </location>
</feature>
<evidence type="ECO:0000256" key="6">
    <source>
        <dbReference type="ARBA" id="ARBA00023004"/>
    </source>
</evidence>
<proteinExistence type="inferred from homology"/>
<dbReference type="GO" id="GO:0046872">
    <property type="term" value="F:metal ion binding"/>
    <property type="evidence" value="ECO:0007669"/>
    <property type="project" value="UniProtKB-KW"/>
</dbReference>
<dbReference type="SUPFAM" id="SSF51197">
    <property type="entry name" value="Clavaminate synthase-like"/>
    <property type="match status" value="1"/>
</dbReference>
<dbReference type="GO" id="GO:0051213">
    <property type="term" value="F:dioxygenase activity"/>
    <property type="evidence" value="ECO:0007669"/>
    <property type="project" value="UniProtKB-KW"/>
</dbReference>
<dbReference type="InterPro" id="IPR042098">
    <property type="entry name" value="TauD-like_sf"/>
</dbReference>
<dbReference type="GO" id="GO:0005739">
    <property type="term" value="C:mitochondrion"/>
    <property type="evidence" value="ECO:0007669"/>
    <property type="project" value="TreeGrafter"/>
</dbReference>
<comment type="caution">
    <text evidence="8">The sequence shown here is derived from an EMBL/GenBank/DDBJ whole genome shotgun (WGS) entry which is preliminary data.</text>
</comment>
<dbReference type="InterPro" id="IPR050411">
    <property type="entry name" value="AlphaKG_dependent_hydroxylases"/>
</dbReference>
<dbReference type="GO" id="GO:0045329">
    <property type="term" value="P:carnitine biosynthetic process"/>
    <property type="evidence" value="ECO:0007669"/>
    <property type="project" value="TreeGrafter"/>
</dbReference>
<dbReference type="Gene3D" id="3.60.130.10">
    <property type="entry name" value="Clavaminate synthase-like"/>
    <property type="match status" value="1"/>
</dbReference>
<sequence length="561" mass="63524">MRGKKLACSWPSLPLMQPKLPSVAMLSPTRMASRAAAATPRALLLRPTGLPRRRLPLGHGGAPWTRTYYNDTSPWTSTSNKDVAVSPPRFGGRLPEDAPQMRYTAPDFPDQPVTLAWTVDAIFLQDDARRVVQALRSMTLRDSCTCDRCRDPLSGNKTYATTELPDGLGIANVEPSQEGLRVTFSHDLARLSDGSPESLHETLVPWSTVEVALHRRGVREPLMGDGTSDPVLFPQPRAVAVQTGVRYWDRAVLEQEVLTIDFQDYMEGGPSFWDAVINVCRLGIVYLTNVPREERSIVDITTRMANIRETFYGRTFDVRAKPDADNVAYTSGALGLHQDLLYLDQPPKIQVLHCMDNSCHGGESLFSDGHRAAHLLWPFVAVSRRLGPLERRLIPFHYRKNGHHYHTIRSVLRGPDRDGGADLFWSPLFQAPHDYAIRDLRNWLEAARFLEALFSDDAAVHRRTMRPGDCVIFDNLRVLHGRTAFDLRDGGRRWLRGAYIAADDFLSCAAHMPLAQAHAYRGPVPWSPDLAREELRYSKWHDELRRQVCDWDPPVERRYIR</sequence>
<evidence type="ECO:0000256" key="5">
    <source>
        <dbReference type="ARBA" id="ARBA00023002"/>
    </source>
</evidence>
<keyword evidence="4" id="KW-0223">Dioxygenase</keyword>
<evidence type="ECO:0000313" key="8">
    <source>
        <dbReference type="EMBL" id="KAF4511288.1"/>
    </source>
</evidence>
<keyword evidence="3" id="KW-0479">Metal-binding</keyword>
<dbReference type="OrthoDB" id="406634at2759"/>
<protein>
    <recommendedName>
        <fullName evidence="7">TauD/TfdA-like domain-containing protein</fullName>
    </recommendedName>
</protein>
<evidence type="ECO:0000313" key="9">
    <source>
        <dbReference type="Proteomes" id="UP000557566"/>
    </source>
</evidence>
<evidence type="ECO:0000256" key="1">
    <source>
        <dbReference type="ARBA" id="ARBA00001954"/>
    </source>
</evidence>
<reference evidence="8 9" key="1">
    <citation type="journal article" date="2020" name="Genome Biol. Evol.">
        <title>A new high-quality draft genome assembly of the Chinese cordyceps Ophiocordyceps sinensis.</title>
        <authorList>
            <person name="Shu R."/>
            <person name="Zhang J."/>
            <person name="Meng Q."/>
            <person name="Zhang H."/>
            <person name="Zhou G."/>
            <person name="Li M."/>
            <person name="Wu P."/>
            <person name="Zhao Y."/>
            <person name="Chen C."/>
            <person name="Qin Q."/>
        </authorList>
    </citation>
    <scope>NUCLEOTIDE SEQUENCE [LARGE SCALE GENOMIC DNA]</scope>
    <source>
        <strain evidence="8 9">IOZ07</strain>
    </source>
</reference>
<name>A0A8H4PVZ5_9HYPO</name>
<dbReference type="InterPro" id="IPR003819">
    <property type="entry name" value="TauD/TfdA-like"/>
</dbReference>
<dbReference type="InterPro" id="IPR038492">
    <property type="entry name" value="GBBH-like_N_sf"/>
</dbReference>
<accession>A0A8H4PVZ5</accession>
<evidence type="ECO:0000259" key="7">
    <source>
        <dbReference type="Pfam" id="PF02668"/>
    </source>
</evidence>
<dbReference type="PANTHER" id="PTHR10696:SF25">
    <property type="entry name" value="OXIDOREDUCTASE AIM17-RELATED"/>
    <property type="match status" value="1"/>
</dbReference>
<dbReference type="PANTHER" id="PTHR10696">
    <property type="entry name" value="GAMMA-BUTYROBETAINE HYDROXYLASE-RELATED"/>
    <property type="match status" value="1"/>
</dbReference>
<comment type="similarity">
    <text evidence="2">Belongs to the gamma-BBH/TMLD family.</text>
</comment>
<dbReference type="AlphaFoldDB" id="A0A8H4PVZ5"/>
<dbReference type="Pfam" id="PF02668">
    <property type="entry name" value="TauD"/>
    <property type="match status" value="1"/>
</dbReference>
<keyword evidence="6" id="KW-0408">Iron</keyword>
<organism evidence="8 9">
    <name type="scientific">Ophiocordyceps sinensis</name>
    <dbReference type="NCBI Taxonomy" id="72228"/>
    <lineage>
        <taxon>Eukaryota</taxon>
        <taxon>Fungi</taxon>
        <taxon>Dikarya</taxon>
        <taxon>Ascomycota</taxon>
        <taxon>Pezizomycotina</taxon>
        <taxon>Sordariomycetes</taxon>
        <taxon>Hypocreomycetidae</taxon>
        <taxon>Hypocreales</taxon>
        <taxon>Ophiocordycipitaceae</taxon>
        <taxon>Ophiocordyceps</taxon>
    </lineage>
</organism>
<dbReference type="Gene3D" id="3.30.2020.30">
    <property type="match status" value="1"/>
</dbReference>
<comment type="cofactor">
    <cofactor evidence="1">
        <name>Fe(2+)</name>
        <dbReference type="ChEBI" id="CHEBI:29033"/>
    </cofactor>
</comment>